<comment type="subcellular location">
    <subcellularLocation>
        <location evidence="1 10">Cytoplasm</location>
    </subcellularLocation>
</comment>
<dbReference type="RefSeq" id="WP_341371600.1">
    <property type="nucleotide sequence ID" value="NZ_JBBPCO010000013.1"/>
</dbReference>
<proteinExistence type="inferred from homology"/>
<evidence type="ECO:0000256" key="6">
    <source>
        <dbReference type="ARBA" id="ARBA00022779"/>
    </source>
</evidence>
<evidence type="ECO:0000256" key="10">
    <source>
        <dbReference type="PIRNR" id="PIRNR002884"/>
    </source>
</evidence>
<comment type="subunit">
    <text evidence="10">Homodimer.</text>
</comment>
<dbReference type="Gene3D" id="1.10.287.500">
    <property type="entry name" value="Helix hairpin bin"/>
    <property type="match status" value="1"/>
</dbReference>
<evidence type="ECO:0000313" key="13">
    <source>
        <dbReference type="Proteomes" id="UP001446205"/>
    </source>
</evidence>
<evidence type="ECO:0000313" key="12">
    <source>
        <dbReference type="EMBL" id="MEK8090544.1"/>
    </source>
</evidence>
<keyword evidence="5 10" id="KW-0145">Chemotaxis</keyword>
<protein>
    <recommendedName>
        <fullName evidence="3 10">Protein phosphatase CheZ</fullName>
        <ecNumber evidence="10">3.1.3.-</ecNumber>
    </recommendedName>
    <alternativeName>
        <fullName evidence="9 10">Chemotaxis protein CheZ</fullName>
    </alternativeName>
</protein>
<feature type="region of interest" description="Disordered" evidence="11">
    <location>
        <begin position="203"/>
        <end position="229"/>
    </location>
</feature>
<evidence type="ECO:0000256" key="7">
    <source>
        <dbReference type="ARBA" id="ARBA00022801"/>
    </source>
</evidence>
<evidence type="ECO:0000256" key="8">
    <source>
        <dbReference type="ARBA" id="ARBA00022912"/>
    </source>
</evidence>
<dbReference type="EMBL" id="JBBPCO010000013">
    <property type="protein sequence ID" value="MEK8090544.1"/>
    <property type="molecule type" value="Genomic_DNA"/>
</dbReference>
<accession>A0ABU9DAI5</accession>
<dbReference type="SUPFAM" id="SSF75708">
    <property type="entry name" value="Chemotaxis phosphatase CheZ"/>
    <property type="match status" value="1"/>
</dbReference>
<feature type="compositionally biased region" description="Basic and acidic residues" evidence="11">
    <location>
        <begin position="203"/>
        <end position="223"/>
    </location>
</feature>
<evidence type="ECO:0000256" key="5">
    <source>
        <dbReference type="ARBA" id="ARBA00022500"/>
    </source>
</evidence>
<dbReference type="PIRSF" id="PIRSF002884">
    <property type="entry name" value="CheZ"/>
    <property type="match status" value="1"/>
</dbReference>
<keyword evidence="6 10" id="KW-0283">Flagellar rotation</keyword>
<evidence type="ECO:0000256" key="2">
    <source>
        <dbReference type="ARBA" id="ARBA00005908"/>
    </source>
</evidence>
<comment type="caution">
    <text evidence="12">The sequence shown here is derived from an EMBL/GenBank/DDBJ whole genome shotgun (WGS) entry which is preliminary data.</text>
</comment>
<comment type="function">
    <text evidence="10">Plays an important role in bacterial chemotaxis signal transduction pathway by accelerating the dephosphorylation of phosphorylated CheY (CheY-P).</text>
</comment>
<keyword evidence="7 10" id="KW-0378">Hydrolase</keyword>
<name>A0ABU9DAI5_9PROT</name>
<dbReference type="Proteomes" id="UP001446205">
    <property type="component" value="Unassembled WGS sequence"/>
</dbReference>
<evidence type="ECO:0000256" key="9">
    <source>
        <dbReference type="ARBA" id="ARBA00029599"/>
    </source>
</evidence>
<dbReference type="EC" id="3.1.3.-" evidence="10"/>
<dbReference type="PANTHER" id="PTHR43693">
    <property type="entry name" value="PROTEIN PHOSPHATASE CHEZ"/>
    <property type="match status" value="1"/>
</dbReference>
<keyword evidence="4 10" id="KW-0963">Cytoplasm</keyword>
<reference evidence="12 13" key="1">
    <citation type="submission" date="2024-04" db="EMBL/GenBank/DDBJ databases">
        <authorList>
            <person name="Abashina T."/>
            <person name="Shaikin A."/>
        </authorList>
    </citation>
    <scope>NUCLEOTIDE SEQUENCE [LARGE SCALE GENOMIC DNA]</scope>
    <source>
        <strain evidence="12 13">AAFK</strain>
    </source>
</reference>
<evidence type="ECO:0000256" key="1">
    <source>
        <dbReference type="ARBA" id="ARBA00004496"/>
    </source>
</evidence>
<dbReference type="PANTHER" id="PTHR43693:SF1">
    <property type="entry name" value="PROTEIN PHOSPHATASE CHEZ"/>
    <property type="match status" value="1"/>
</dbReference>
<dbReference type="Pfam" id="PF04344">
    <property type="entry name" value="CheZ"/>
    <property type="match status" value="1"/>
</dbReference>
<keyword evidence="8 10" id="KW-0904">Protein phosphatase</keyword>
<comment type="similarity">
    <text evidence="2 10">Belongs to the CheZ family.</text>
</comment>
<dbReference type="InterPro" id="IPR007439">
    <property type="entry name" value="Chemotax_Pase_CheZ"/>
</dbReference>
<dbReference type="InterPro" id="IPR050992">
    <property type="entry name" value="CheZ_family_phosphatases"/>
</dbReference>
<evidence type="ECO:0000256" key="4">
    <source>
        <dbReference type="ARBA" id="ARBA00022490"/>
    </source>
</evidence>
<organism evidence="12 13">
    <name type="scientific">Thermithiobacillus plumbiphilus</name>
    <dbReference type="NCBI Taxonomy" id="1729899"/>
    <lineage>
        <taxon>Bacteria</taxon>
        <taxon>Pseudomonadati</taxon>
        <taxon>Pseudomonadota</taxon>
        <taxon>Acidithiobacillia</taxon>
        <taxon>Acidithiobacillales</taxon>
        <taxon>Thermithiobacillaceae</taxon>
        <taxon>Thermithiobacillus</taxon>
    </lineage>
</organism>
<sequence>MQNNKQEIREHLTALNAALDQDDQDAIAESLKALARVHDRDMFQELGRMTRDLHQSIQELSFDPGLKDLAENELPDAKARLQHVIDMTEKAAHRTMNAVELLIPLQDPAIQEAEVLLDAWSKLYSREMAPQDFAGFAQGMQSYLERARQDSEFTRTHLTEIMMAQEYQDLSSQIIRRVIQLVQTVEEQLVHLVQAFALKSNRETPERQGEKLEGPQIDPKSRTDVVSSQDEVDELLSSLGF</sequence>
<keyword evidence="13" id="KW-1185">Reference proteome</keyword>
<evidence type="ECO:0000256" key="3">
    <source>
        <dbReference type="ARBA" id="ARBA00018484"/>
    </source>
</evidence>
<gene>
    <name evidence="12" type="ORF">WOB96_12345</name>
</gene>
<evidence type="ECO:0000256" key="11">
    <source>
        <dbReference type="SAM" id="MobiDB-lite"/>
    </source>
</evidence>